<gene>
    <name evidence="2" type="ORF">SAMN04489732_110223</name>
</gene>
<dbReference type="AlphaFoldDB" id="A0A1H8Y1W1"/>
<name>A0A1H8Y1W1_9PSEU</name>
<evidence type="ECO:0000256" key="1">
    <source>
        <dbReference type="SAM" id="MobiDB-lite"/>
    </source>
</evidence>
<dbReference type="RefSeq" id="WP_091619635.1">
    <property type="nucleotide sequence ID" value="NZ_FOEF01000010.1"/>
</dbReference>
<organism evidence="2 3">
    <name type="scientific">Amycolatopsis saalfeldensis</name>
    <dbReference type="NCBI Taxonomy" id="394193"/>
    <lineage>
        <taxon>Bacteria</taxon>
        <taxon>Bacillati</taxon>
        <taxon>Actinomycetota</taxon>
        <taxon>Actinomycetes</taxon>
        <taxon>Pseudonocardiales</taxon>
        <taxon>Pseudonocardiaceae</taxon>
        <taxon>Amycolatopsis</taxon>
    </lineage>
</organism>
<evidence type="ECO:0000313" key="2">
    <source>
        <dbReference type="EMBL" id="SEP46284.1"/>
    </source>
</evidence>
<dbReference type="EMBL" id="FOEF01000010">
    <property type="protein sequence ID" value="SEP46284.1"/>
    <property type="molecule type" value="Genomic_DNA"/>
</dbReference>
<protein>
    <recommendedName>
        <fullName evidence="4">DUF1542 domain-containing protein</fullName>
    </recommendedName>
</protein>
<reference evidence="2 3" key="1">
    <citation type="submission" date="2016-10" db="EMBL/GenBank/DDBJ databases">
        <authorList>
            <person name="de Groot N.N."/>
        </authorList>
    </citation>
    <scope>NUCLEOTIDE SEQUENCE [LARGE SCALE GENOMIC DNA]</scope>
    <source>
        <strain evidence="2 3">DSM 44993</strain>
    </source>
</reference>
<keyword evidence="3" id="KW-1185">Reference proteome</keyword>
<proteinExistence type="predicted"/>
<dbReference type="STRING" id="394193.SAMN04489732_110223"/>
<evidence type="ECO:0000313" key="3">
    <source>
        <dbReference type="Proteomes" id="UP000198582"/>
    </source>
</evidence>
<evidence type="ECO:0008006" key="4">
    <source>
        <dbReference type="Google" id="ProtNLM"/>
    </source>
</evidence>
<feature type="compositionally biased region" description="Gly residues" evidence="1">
    <location>
        <begin position="224"/>
        <end position="250"/>
    </location>
</feature>
<feature type="region of interest" description="Disordered" evidence="1">
    <location>
        <begin position="215"/>
        <end position="250"/>
    </location>
</feature>
<sequence length="275" mass="28323">MGTAILLIVLVVVVVGGGLYFSRSRAAARQRELDDAKADARRLVERLGGQVLNLNGTDTASQQAMADASERYNAAGSQMEQAGTVEQARLVKATAIEGLYYVRAARLAMGMDPGPELSEEAERERAGKVTEHRAVDVEGEHYEASPEPGQNTPYYYPGGRVAGRPVPQGWYSEPWWKPALVAGAWGLGSMFLFSAMFSGMGGIASASAWESGYDAGQQDALDSGGDGGDGGDGFDGGDGGGGFDGGGDFGGFDGGGFDGGGFNGGGFDGGGGFDF</sequence>
<accession>A0A1H8Y1W1</accession>
<dbReference type="Proteomes" id="UP000198582">
    <property type="component" value="Unassembled WGS sequence"/>
</dbReference>
<dbReference type="OrthoDB" id="5187452at2"/>